<dbReference type="OrthoDB" id="549304at2759"/>
<evidence type="ECO:0000259" key="1">
    <source>
        <dbReference type="Pfam" id="PF05699"/>
    </source>
</evidence>
<name>A0A150G1V2_GONPE</name>
<dbReference type="InterPro" id="IPR008906">
    <property type="entry name" value="HATC_C_dom"/>
</dbReference>
<gene>
    <name evidence="2" type="ORF">GPECTOR_80g151</name>
</gene>
<dbReference type="AlphaFoldDB" id="A0A150G1V2"/>
<keyword evidence="3" id="KW-1185">Reference proteome</keyword>
<dbReference type="Proteomes" id="UP000075714">
    <property type="component" value="Unassembled WGS sequence"/>
</dbReference>
<dbReference type="SUPFAM" id="SSF53098">
    <property type="entry name" value="Ribonuclease H-like"/>
    <property type="match status" value="1"/>
</dbReference>
<sequence length="84" mass="9486">MAASYPALAFVANRVLRMHATTCAAERNWSLWGNVYTKARNRLGKERAEKLIYIRGNSSALAIEREGLTEEEIVMRLLGDDEES</sequence>
<organism evidence="2 3">
    <name type="scientific">Gonium pectorale</name>
    <name type="common">Green alga</name>
    <dbReference type="NCBI Taxonomy" id="33097"/>
    <lineage>
        <taxon>Eukaryota</taxon>
        <taxon>Viridiplantae</taxon>
        <taxon>Chlorophyta</taxon>
        <taxon>core chlorophytes</taxon>
        <taxon>Chlorophyceae</taxon>
        <taxon>CS clade</taxon>
        <taxon>Chlamydomonadales</taxon>
        <taxon>Volvocaceae</taxon>
        <taxon>Gonium</taxon>
    </lineage>
</organism>
<reference evidence="3" key="1">
    <citation type="journal article" date="2016" name="Nat. Commun.">
        <title>The Gonium pectorale genome demonstrates co-option of cell cycle regulation during the evolution of multicellularity.</title>
        <authorList>
            <person name="Hanschen E.R."/>
            <person name="Marriage T.N."/>
            <person name="Ferris P.J."/>
            <person name="Hamaji T."/>
            <person name="Toyoda A."/>
            <person name="Fujiyama A."/>
            <person name="Neme R."/>
            <person name="Noguchi H."/>
            <person name="Minakuchi Y."/>
            <person name="Suzuki M."/>
            <person name="Kawai-Toyooka H."/>
            <person name="Smith D.R."/>
            <person name="Sparks H."/>
            <person name="Anderson J."/>
            <person name="Bakaric R."/>
            <person name="Luria V."/>
            <person name="Karger A."/>
            <person name="Kirschner M.W."/>
            <person name="Durand P.M."/>
            <person name="Michod R.E."/>
            <person name="Nozaki H."/>
            <person name="Olson B.J."/>
        </authorList>
    </citation>
    <scope>NUCLEOTIDE SEQUENCE [LARGE SCALE GENOMIC DNA]</scope>
    <source>
        <strain evidence="3">NIES-2863</strain>
    </source>
</reference>
<evidence type="ECO:0000313" key="3">
    <source>
        <dbReference type="Proteomes" id="UP000075714"/>
    </source>
</evidence>
<dbReference type="GO" id="GO:0046983">
    <property type="term" value="F:protein dimerization activity"/>
    <property type="evidence" value="ECO:0007669"/>
    <property type="project" value="InterPro"/>
</dbReference>
<comment type="caution">
    <text evidence="2">The sequence shown here is derived from an EMBL/GenBank/DDBJ whole genome shotgun (WGS) entry which is preliminary data.</text>
</comment>
<dbReference type="EMBL" id="LSYV01000081">
    <property type="protein sequence ID" value="KXZ43791.1"/>
    <property type="molecule type" value="Genomic_DNA"/>
</dbReference>
<dbReference type="InterPro" id="IPR012337">
    <property type="entry name" value="RNaseH-like_sf"/>
</dbReference>
<accession>A0A150G1V2</accession>
<feature type="domain" description="HAT C-terminal dimerisation" evidence="1">
    <location>
        <begin position="3"/>
        <end position="57"/>
    </location>
</feature>
<protein>
    <recommendedName>
        <fullName evidence="1">HAT C-terminal dimerisation domain-containing protein</fullName>
    </recommendedName>
</protein>
<proteinExistence type="predicted"/>
<evidence type="ECO:0000313" key="2">
    <source>
        <dbReference type="EMBL" id="KXZ43791.1"/>
    </source>
</evidence>
<dbReference type="Pfam" id="PF05699">
    <property type="entry name" value="Dimer_Tnp_hAT"/>
    <property type="match status" value="1"/>
</dbReference>